<dbReference type="Proteomes" id="UP001152797">
    <property type="component" value="Unassembled WGS sequence"/>
</dbReference>
<reference evidence="1" key="1">
    <citation type="submission" date="2022-10" db="EMBL/GenBank/DDBJ databases">
        <authorList>
            <person name="Chen Y."/>
            <person name="Dougan E. K."/>
            <person name="Chan C."/>
            <person name="Rhodes N."/>
            <person name="Thang M."/>
        </authorList>
    </citation>
    <scope>NUCLEOTIDE SEQUENCE</scope>
</reference>
<sequence length="218" mass="24546">MYNCRWPPEVGPSLTVSPPNLMFLQLEDDSAPEELAHGNGTPELHCQCLHSGAGNPFVWQKRTYGSTWPDFEFHRLDAPVDAGAGYSTCDLQKMDKSCSTDSPDWNGVSSFTRQIQKQQRRLTSGDKQLLNCYRIGYAFARIFPERWPLSERCCAQQHEDSSPVHFNDKAISKMHHTKSYGWSCADEEEEVRPCLGANSGWICATCSLSDNAKEAESF</sequence>
<name>A0A9P1GJ11_9DINO</name>
<comment type="caution">
    <text evidence="1">The sequence shown here is derived from an EMBL/GenBank/DDBJ whole genome shotgun (WGS) entry which is preliminary data.</text>
</comment>
<dbReference type="AlphaFoldDB" id="A0A9P1GJ11"/>
<protein>
    <submittedName>
        <fullName evidence="1">Uncharacterized protein</fullName>
    </submittedName>
</protein>
<evidence type="ECO:0000313" key="1">
    <source>
        <dbReference type="EMBL" id="CAI4015700.1"/>
    </source>
</evidence>
<proteinExistence type="predicted"/>
<dbReference type="EMBL" id="CAMXCT010006545">
    <property type="protein sequence ID" value="CAI4015700.1"/>
    <property type="molecule type" value="Genomic_DNA"/>
</dbReference>
<dbReference type="EMBL" id="CAMXCT030006545">
    <property type="protein sequence ID" value="CAL4803012.1"/>
    <property type="molecule type" value="Genomic_DNA"/>
</dbReference>
<reference evidence="2 3" key="2">
    <citation type="submission" date="2024-05" db="EMBL/GenBank/DDBJ databases">
        <authorList>
            <person name="Chen Y."/>
            <person name="Shah S."/>
            <person name="Dougan E. K."/>
            <person name="Thang M."/>
            <person name="Chan C."/>
        </authorList>
    </citation>
    <scope>NUCLEOTIDE SEQUENCE [LARGE SCALE GENOMIC DNA]</scope>
</reference>
<evidence type="ECO:0000313" key="3">
    <source>
        <dbReference type="Proteomes" id="UP001152797"/>
    </source>
</evidence>
<keyword evidence="3" id="KW-1185">Reference proteome</keyword>
<dbReference type="EMBL" id="CAMXCT020006545">
    <property type="protein sequence ID" value="CAL1169075.1"/>
    <property type="molecule type" value="Genomic_DNA"/>
</dbReference>
<accession>A0A9P1GJ11</accession>
<evidence type="ECO:0000313" key="2">
    <source>
        <dbReference type="EMBL" id="CAL4803012.1"/>
    </source>
</evidence>
<gene>
    <name evidence="1" type="ORF">C1SCF055_LOCUS40514</name>
</gene>
<organism evidence="1">
    <name type="scientific">Cladocopium goreaui</name>
    <dbReference type="NCBI Taxonomy" id="2562237"/>
    <lineage>
        <taxon>Eukaryota</taxon>
        <taxon>Sar</taxon>
        <taxon>Alveolata</taxon>
        <taxon>Dinophyceae</taxon>
        <taxon>Suessiales</taxon>
        <taxon>Symbiodiniaceae</taxon>
        <taxon>Cladocopium</taxon>
    </lineage>
</organism>